<keyword evidence="2" id="KW-0238">DNA-binding</keyword>
<accession>A0A1B6J6P1</accession>
<dbReference type="GO" id="GO:0035861">
    <property type="term" value="C:site of double-strand break"/>
    <property type="evidence" value="ECO:0007669"/>
    <property type="project" value="TreeGrafter"/>
</dbReference>
<dbReference type="PANTHER" id="PTHR13989">
    <property type="entry name" value="REPLICATION PROTEIN A-RELATED"/>
    <property type="match status" value="1"/>
</dbReference>
<evidence type="ECO:0000259" key="4">
    <source>
        <dbReference type="Pfam" id="PF01336"/>
    </source>
</evidence>
<dbReference type="GO" id="GO:0000724">
    <property type="term" value="P:double-strand break repair via homologous recombination"/>
    <property type="evidence" value="ECO:0007669"/>
    <property type="project" value="TreeGrafter"/>
</dbReference>
<name>A0A1B6J6P1_9HEMI</name>
<dbReference type="AlphaFoldDB" id="A0A1B6J6P1"/>
<reference evidence="5" key="1">
    <citation type="submission" date="2015-11" db="EMBL/GenBank/DDBJ databases">
        <title>De novo transcriptome assembly of four potential Pierce s Disease insect vectors from Arizona vineyards.</title>
        <authorList>
            <person name="Tassone E.E."/>
        </authorList>
    </citation>
    <scope>NUCLEOTIDE SEQUENCE</scope>
</reference>
<organism evidence="5">
    <name type="scientific">Homalodisca liturata</name>
    <dbReference type="NCBI Taxonomy" id="320908"/>
    <lineage>
        <taxon>Eukaryota</taxon>
        <taxon>Metazoa</taxon>
        <taxon>Ecdysozoa</taxon>
        <taxon>Arthropoda</taxon>
        <taxon>Hexapoda</taxon>
        <taxon>Insecta</taxon>
        <taxon>Pterygota</taxon>
        <taxon>Neoptera</taxon>
        <taxon>Paraneoptera</taxon>
        <taxon>Hemiptera</taxon>
        <taxon>Auchenorrhyncha</taxon>
        <taxon>Membracoidea</taxon>
        <taxon>Cicadellidae</taxon>
        <taxon>Cicadellinae</taxon>
        <taxon>Proconiini</taxon>
        <taxon>Homalodisca</taxon>
    </lineage>
</organism>
<protein>
    <recommendedName>
        <fullName evidence="4">OB domain-containing protein</fullName>
    </recommendedName>
</protein>
<dbReference type="GO" id="GO:0006260">
    <property type="term" value="P:DNA replication"/>
    <property type="evidence" value="ECO:0007669"/>
    <property type="project" value="TreeGrafter"/>
</dbReference>
<evidence type="ECO:0000256" key="1">
    <source>
        <dbReference type="ARBA" id="ARBA00004123"/>
    </source>
</evidence>
<dbReference type="GO" id="GO:0006289">
    <property type="term" value="P:nucleotide-excision repair"/>
    <property type="evidence" value="ECO:0007669"/>
    <property type="project" value="TreeGrafter"/>
</dbReference>
<evidence type="ECO:0000256" key="3">
    <source>
        <dbReference type="ARBA" id="ARBA00023242"/>
    </source>
</evidence>
<sequence length="113" mass="12324">GYQDPAPRQEYTGVKTLRALTAKQLRSLSADDSTSILRIDNAEISNIRIVGYVASVRTNSAGVVFMLFDTTGIAECVFWANGPRDELMAENIREGALVEIVGSVKVFNSKKTV</sequence>
<dbReference type="GO" id="GO:0000781">
    <property type="term" value="C:chromosome, telomeric region"/>
    <property type="evidence" value="ECO:0007669"/>
    <property type="project" value="TreeGrafter"/>
</dbReference>
<evidence type="ECO:0000256" key="2">
    <source>
        <dbReference type="ARBA" id="ARBA00023125"/>
    </source>
</evidence>
<dbReference type="PANTHER" id="PTHR13989:SF16">
    <property type="entry name" value="REPLICATION PROTEIN A2"/>
    <property type="match status" value="1"/>
</dbReference>
<evidence type="ECO:0000313" key="5">
    <source>
        <dbReference type="EMBL" id="JAS94828.1"/>
    </source>
</evidence>
<dbReference type="InterPro" id="IPR004365">
    <property type="entry name" value="NA-bd_OB_tRNA"/>
</dbReference>
<comment type="subcellular location">
    <subcellularLocation>
        <location evidence="1">Nucleus</location>
    </subcellularLocation>
</comment>
<dbReference type="Gene3D" id="2.40.50.140">
    <property type="entry name" value="Nucleic acid-binding proteins"/>
    <property type="match status" value="1"/>
</dbReference>
<dbReference type="SUPFAM" id="SSF50249">
    <property type="entry name" value="Nucleic acid-binding proteins"/>
    <property type="match status" value="1"/>
</dbReference>
<dbReference type="GO" id="GO:0003697">
    <property type="term" value="F:single-stranded DNA binding"/>
    <property type="evidence" value="ECO:0007669"/>
    <property type="project" value="TreeGrafter"/>
</dbReference>
<proteinExistence type="predicted"/>
<dbReference type="EMBL" id="GECU01012878">
    <property type="protein sequence ID" value="JAS94828.1"/>
    <property type="molecule type" value="Transcribed_RNA"/>
</dbReference>
<keyword evidence="3" id="KW-0539">Nucleus</keyword>
<dbReference type="InterPro" id="IPR012340">
    <property type="entry name" value="NA-bd_OB-fold"/>
</dbReference>
<feature type="non-terminal residue" evidence="5">
    <location>
        <position position="113"/>
    </location>
</feature>
<feature type="domain" description="OB" evidence="4">
    <location>
        <begin position="47"/>
        <end position="110"/>
    </location>
</feature>
<dbReference type="GO" id="GO:0005662">
    <property type="term" value="C:DNA replication factor A complex"/>
    <property type="evidence" value="ECO:0007669"/>
    <property type="project" value="TreeGrafter"/>
</dbReference>
<dbReference type="InterPro" id="IPR040260">
    <property type="entry name" value="RFA2-like"/>
</dbReference>
<dbReference type="Pfam" id="PF01336">
    <property type="entry name" value="tRNA_anti-codon"/>
    <property type="match status" value="1"/>
</dbReference>
<gene>
    <name evidence="5" type="ORF">g.230</name>
</gene>
<feature type="non-terminal residue" evidence="5">
    <location>
        <position position="1"/>
    </location>
</feature>